<dbReference type="EMBL" id="JAMKFB020000115">
    <property type="protein sequence ID" value="KAL0153370.1"/>
    <property type="molecule type" value="Genomic_DNA"/>
</dbReference>
<dbReference type="Proteomes" id="UP001529510">
    <property type="component" value="Unassembled WGS sequence"/>
</dbReference>
<evidence type="ECO:0008006" key="3">
    <source>
        <dbReference type="Google" id="ProtNLM"/>
    </source>
</evidence>
<keyword evidence="2" id="KW-1185">Reference proteome</keyword>
<evidence type="ECO:0000313" key="1">
    <source>
        <dbReference type="EMBL" id="KAL0153370.1"/>
    </source>
</evidence>
<comment type="caution">
    <text evidence="1">The sequence shown here is derived from an EMBL/GenBank/DDBJ whole genome shotgun (WGS) entry which is preliminary data.</text>
</comment>
<gene>
    <name evidence="1" type="ORF">M9458_051289</name>
</gene>
<evidence type="ECO:0000313" key="2">
    <source>
        <dbReference type="Proteomes" id="UP001529510"/>
    </source>
</evidence>
<proteinExistence type="predicted"/>
<protein>
    <recommendedName>
        <fullName evidence="3">Reverse transcriptase</fullName>
    </recommendedName>
</protein>
<sequence>SYFYEGLPKVPEGINAELEKPFTKGELYDALKTMECGKAPGIDGIPRVAAYELQEGSNHPFAEER</sequence>
<accession>A0ABD0MUX6</accession>
<organism evidence="1 2">
    <name type="scientific">Cirrhinus mrigala</name>
    <name type="common">Mrigala</name>
    <dbReference type="NCBI Taxonomy" id="683832"/>
    <lineage>
        <taxon>Eukaryota</taxon>
        <taxon>Metazoa</taxon>
        <taxon>Chordata</taxon>
        <taxon>Craniata</taxon>
        <taxon>Vertebrata</taxon>
        <taxon>Euteleostomi</taxon>
        <taxon>Actinopterygii</taxon>
        <taxon>Neopterygii</taxon>
        <taxon>Teleostei</taxon>
        <taxon>Ostariophysi</taxon>
        <taxon>Cypriniformes</taxon>
        <taxon>Cyprinidae</taxon>
        <taxon>Labeoninae</taxon>
        <taxon>Labeonini</taxon>
        <taxon>Cirrhinus</taxon>
    </lineage>
</organism>
<reference evidence="1 2" key="1">
    <citation type="submission" date="2024-05" db="EMBL/GenBank/DDBJ databases">
        <title>Genome sequencing and assembly of Indian major carp, Cirrhinus mrigala (Hamilton, 1822).</title>
        <authorList>
            <person name="Mohindra V."/>
            <person name="Chowdhury L.M."/>
            <person name="Lal K."/>
            <person name="Jena J.K."/>
        </authorList>
    </citation>
    <scope>NUCLEOTIDE SEQUENCE [LARGE SCALE GENOMIC DNA]</scope>
    <source>
        <strain evidence="1">CM1030</strain>
        <tissue evidence="1">Blood</tissue>
    </source>
</reference>
<name>A0ABD0MUX6_CIRMR</name>
<dbReference type="AlphaFoldDB" id="A0ABD0MUX6"/>
<feature type="non-terminal residue" evidence="1">
    <location>
        <position position="1"/>
    </location>
</feature>